<dbReference type="EMBL" id="VCQU01000003">
    <property type="protein sequence ID" value="NMN95180.1"/>
    <property type="molecule type" value="Genomic_DNA"/>
</dbReference>
<accession>A0A848KG44</accession>
<gene>
    <name evidence="1" type="ORF">FGL95_09065</name>
</gene>
<sequence>MARLDAALNALEHPFGRWLVDEELASSDAEIESIVETAWAGVTAMLDECSDFQLTRIDAHALDHLLDTIPVPEDPDAAADLVDAVLLPVGMFMNFLFDTDRWTGSEDDYTEATSMIMELVNESEAPHVEPEDEVEALLALPMTAQLQDLLRWVGEGRGLDELSGSPITDDRLWRLAIEHGLVEMDAGRFVLAPHADEWPHHTADIEEKVDELRSAAALYIALMFNDADPDSADAQTRILEDLARHGFADATADYEVYDRLKPTLDVAMDILDELLDRSAEGNVDEARAGGVDDDVLLRESRLVQKRPKR</sequence>
<dbReference type="Proteomes" id="UP000535543">
    <property type="component" value="Unassembled WGS sequence"/>
</dbReference>
<name>A0A848KG44_9NOCA</name>
<proteinExistence type="predicted"/>
<dbReference type="AlphaFoldDB" id="A0A848KG44"/>
<organism evidence="1 2">
    <name type="scientific">Antrihabitans stalactiti</name>
    <dbReference type="NCBI Taxonomy" id="2584121"/>
    <lineage>
        <taxon>Bacteria</taxon>
        <taxon>Bacillati</taxon>
        <taxon>Actinomycetota</taxon>
        <taxon>Actinomycetes</taxon>
        <taxon>Mycobacteriales</taxon>
        <taxon>Nocardiaceae</taxon>
        <taxon>Antrihabitans</taxon>
    </lineage>
</organism>
<evidence type="ECO:0000313" key="1">
    <source>
        <dbReference type="EMBL" id="NMN95180.1"/>
    </source>
</evidence>
<protein>
    <submittedName>
        <fullName evidence="1">Uncharacterized protein</fullName>
    </submittedName>
</protein>
<comment type="caution">
    <text evidence="1">The sequence shown here is derived from an EMBL/GenBank/DDBJ whole genome shotgun (WGS) entry which is preliminary data.</text>
</comment>
<reference evidence="1 2" key="2">
    <citation type="submission" date="2020-06" db="EMBL/GenBank/DDBJ databases">
        <title>Antribacter stalactiti gen. nov., sp. nov., a new member of the family Nacardiaceae isolated from a cave.</title>
        <authorList>
            <person name="Kim I.S."/>
        </authorList>
    </citation>
    <scope>NUCLEOTIDE SEQUENCE [LARGE SCALE GENOMIC DNA]</scope>
    <source>
        <strain evidence="1 2">YC2-7</strain>
    </source>
</reference>
<dbReference type="RefSeq" id="WP_169585941.1">
    <property type="nucleotide sequence ID" value="NZ_VCQU01000003.1"/>
</dbReference>
<keyword evidence="2" id="KW-1185">Reference proteome</keyword>
<evidence type="ECO:0000313" key="2">
    <source>
        <dbReference type="Proteomes" id="UP000535543"/>
    </source>
</evidence>
<reference evidence="1 2" key="1">
    <citation type="submission" date="2019-05" db="EMBL/GenBank/DDBJ databases">
        <authorList>
            <person name="Lee S.D."/>
        </authorList>
    </citation>
    <scope>NUCLEOTIDE SEQUENCE [LARGE SCALE GENOMIC DNA]</scope>
    <source>
        <strain evidence="1 2">YC2-7</strain>
    </source>
</reference>